<dbReference type="Pfam" id="PF05894">
    <property type="entry name" value="Podovirus_Gp16"/>
    <property type="match status" value="1"/>
</dbReference>
<proteinExistence type="predicted"/>
<protein>
    <submittedName>
        <fullName evidence="1">Terminase</fullName>
    </submittedName>
</protein>
<name>A0A8S5MZC2_9CAUD</name>
<dbReference type="EMBL" id="BK015026">
    <property type="protein sequence ID" value="DAD87757.1"/>
    <property type="molecule type" value="Genomic_DNA"/>
</dbReference>
<sequence length="343" mass="40001">MSFYDGTKLLSLRDINGKQPEIYICTANRTAGKTTYFNRYYVNRYLKHGEKFALLYRFQYELDGCADKFFKDINSLFFPDDVMNSKTRVNGIFHELFLNDKACGYAISLNAADQIKKYSHFFKDVERILFDEFQSENNHYCQNEIRKFISIHTSIARGGGKQIRYVPVHMVSNPVTLLNPYYTSMKISARLTDEVNFLRGDGWVLEQGFNESAASAQKESGFMKAFAGDKYVNYSINATYLNDNSTFIEQPEGYGRYLCTLKYEGCDYGLREYAHNGIIYCNDKPDKTYKQKIVVDVNDHDINYIMLKNNDMFLSNMRYFFERGCFRFKNLKCKEALLAALSY</sequence>
<organism evidence="1">
    <name type="scientific">Podoviridae sp. ctval4</name>
    <dbReference type="NCBI Taxonomy" id="2826585"/>
    <lineage>
        <taxon>Viruses</taxon>
        <taxon>Duplodnaviria</taxon>
        <taxon>Heunggongvirae</taxon>
        <taxon>Uroviricota</taxon>
        <taxon>Caudoviricetes</taxon>
    </lineage>
</organism>
<accession>A0A8S5MZC2</accession>
<evidence type="ECO:0000313" key="1">
    <source>
        <dbReference type="EMBL" id="DAD87757.1"/>
    </source>
</evidence>
<dbReference type="InterPro" id="IPR008784">
    <property type="entry name" value="Podovirus_Gp16"/>
</dbReference>
<reference evidence="1" key="1">
    <citation type="journal article" date="2021" name="Proc. Natl. Acad. Sci. U.S.A.">
        <title>A Catalog of Tens of Thousands of Viruses from Human Metagenomes Reveals Hidden Associations with Chronic Diseases.</title>
        <authorList>
            <person name="Tisza M.J."/>
            <person name="Buck C.B."/>
        </authorList>
    </citation>
    <scope>NUCLEOTIDE SEQUENCE</scope>
    <source>
        <strain evidence="1">Ctval4</strain>
    </source>
</reference>